<evidence type="ECO:0000313" key="1">
    <source>
        <dbReference type="EMBL" id="KAK1859052.1"/>
    </source>
</evidence>
<protein>
    <submittedName>
        <fullName evidence="1">Uncharacterized protein</fullName>
    </submittedName>
</protein>
<dbReference type="EMBL" id="CM020618">
    <property type="protein sequence ID" value="KAK1859052.1"/>
    <property type="molecule type" value="Genomic_DNA"/>
</dbReference>
<organism evidence="1 2">
    <name type="scientific">Pyropia yezoensis</name>
    <name type="common">Susabi-nori</name>
    <name type="synonym">Porphyra yezoensis</name>
    <dbReference type="NCBI Taxonomy" id="2788"/>
    <lineage>
        <taxon>Eukaryota</taxon>
        <taxon>Rhodophyta</taxon>
        <taxon>Bangiophyceae</taxon>
        <taxon>Bangiales</taxon>
        <taxon>Bangiaceae</taxon>
        <taxon>Pyropia</taxon>
    </lineage>
</organism>
<dbReference type="Proteomes" id="UP000798662">
    <property type="component" value="Chromosome 1"/>
</dbReference>
<name>A0ACC3BMB2_PYRYE</name>
<evidence type="ECO:0000313" key="2">
    <source>
        <dbReference type="Proteomes" id="UP000798662"/>
    </source>
</evidence>
<proteinExistence type="predicted"/>
<keyword evidence="2" id="KW-1185">Reference proteome</keyword>
<gene>
    <name evidence="1" type="ORF">I4F81_001650</name>
</gene>
<comment type="caution">
    <text evidence="1">The sequence shown here is derived from an EMBL/GenBank/DDBJ whole genome shotgun (WGS) entry which is preliminary data.</text>
</comment>
<accession>A0ACC3BMB2</accession>
<sequence>MSTAAASSAHLEFDTAASALQAAVVAALTDAAAHEALVVAVLETGTDTDGAAAILRRSIELAPANGGTKCPYLAQLGRHTEAKEVMRGACEALLAGVFLPPAPRLTRPRWGRPHPTVLVPRVGVGCGGDGGVTDWGPAADLPALELRIAAGKKAVEVGLQRPALALLGGVVE</sequence>
<reference evidence="1" key="1">
    <citation type="submission" date="2019-11" db="EMBL/GenBank/DDBJ databases">
        <title>Nori genome reveals adaptations in red seaweeds to the harsh intertidal environment.</title>
        <authorList>
            <person name="Wang D."/>
            <person name="Mao Y."/>
        </authorList>
    </citation>
    <scope>NUCLEOTIDE SEQUENCE</scope>
    <source>
        <tissue evidence="1">Gametophyte</tissue>
    </source>
</reference>